<dbReference type="SUPFAM" id="SSF52540">
    <property type="entry name" value="P-loop containing nucleoside triphosphate hydrolases"/>
    <property type="match status" value="1"/>
</dbReference>
<evidence type="ECO:0000256" key="2">
    <source>
        <dbReference type="ARBA" id="ARBA00019059"/>
    </source>
</evidence>
<evidence type="ECO:0000256" key="15">
    <source>
        <dbReference type="RuleBase" id="RU365013"/>
    </source>
</evidence>
<dbReference type="InterPro" id="IPR027417">
    <property type="entry name" value="P-loop_NTPase"/>
</dbReference>
<dbReference type="GO" id="GO:0005737">
    <property type="term" value="C:cytoplasm"/>
    <property type="evidence" value="ECO:0007669"/>
    <property type="project" value="UniProtKB-SubCell"/>
</dbReference>
<evidence type="ECO:0000313" key="19">
    <source>
        <dbReference type="Proteomes" id="UP000325273"/>
    </source>
</evidence>
<evidence type="ECO:0000256" key="14">
    <source>
        <dbReference type="PROSITE-ProRule" id="PRU00169"/>
    </source>
</evidence>
<evidence type="ECO:0000256" key="11">
    <source>
        <dbReference type="ARBA" id="ARBA00023159"/>
    </source>
</evidence>
<reference evidence="18 19" key="1">
    <citation type="submission" date="2019-08" db="EMBL/GenBank/DDBJ databases">
        <title>Paraburkholderia sp. DCY113.</title>
        <authorList>
            <person name="Kang J."/>
        </authorList>
    </citation>
    <scope>NUCLEOTIDE SEQUENCE [LARGE SCALE GENOMIC DNA]</scope>
    <source>
        <strain evidence="18 19">DCY113</strain>
    </source>
</reference>
<protein>
    <recommendedName>
        <fullName evidence="2 15">DNA-binding transcriptional regulator NtrC</fullName>
    </recommendedName>
    <alternativeName>
        <fullName evidence="15">Nitrogen regulation protein NR(I)</fullName>
    </alternativeName>
</protein>
<keyword evidence="7 15" id="KW-0067">ATP-binding</keyword>
<dbReference type="PROSITE" id="PS00675">
    <property type="entry name" value="SIGMA54_INTERACT_1"/>
    <property type="match status" value="1"/>
</dbReference>
<dbReference type="NCBIfam" id="TIGR01818">
    <property type="entry name" value="ntrC"/>
    <property type="match status" value="1"/>
</dbReference>
<name>A0A5B0HL94_9BURK</name>
<dbReference type="InterPro" id="IPR025944">
    <property type="entry name" value="Sigma_54_int_dom_CS"/>
</dbReference>
<evidence type="ECO:0000256" key="3">
    <source>
        <dbReference type="ARBA" id="ARBA00022490"/>
    </source>
</evidence>
<dbReference type="InterPro" id="IPR025662">
    <property type="entry name" value="Sigma_54_int_dom_ATP-bd_1"/>
</dbReference>
<dbReference type="Pfam" id="PF02954">
    <property type="entry name" value="HTH_8"/>
    <property type="match status" value="1"/>
</dbReference>
<dbReference type="Proteomes" id="UP000325273">
    <property type="component" value="Unassembled WGS sequence"/>
</dbReference>
<dbReference type="Gene3D" id="3.40.50.300">
    <property type="entry name" value="P-loop containing nucleotide triphosphate hydrolases"/>
    <property type="match status" value="1"/>
</dbReference>
<accession>A0A5B0HL94</accession>
<dbReference type="PANTHER" id="PTHR32071">
    <property type="entry name" value="TRANSCRIPTIONAL REGULATORY PROTEIN"/>
    <property type="match status" value="1"/>
</dbReference>
<dbReference type="Gene3D" id="1.10.10.60">
    <property type="entry name" value="Homeodomain-like"/>
    <property type="match status" value="1"/>
</dbReference>
<keyword evidence="10 15" id="KW-0238">DNA-binding</keyword>
<evidence type="ECO:0000256" key="1">
    <source>
        <dbReference type="ARBA" id="ARBA00004496"/>
    </source>
</evidence>
<dbReference type="InterPro" id="IPR010114">
    <property type="entry name" value="Transcript_reg_NtrC"/>
</dbReference>
<dbReference type="InterPro" id="IPR001789">
    <property type="entry name" value="Sig_transdc_resp-reg_receiver"/>
</dbReference>
<feature type="domain" description="Sigma-54 factor interaction" evidence="16">
    <location>
        <begin position="137"/>
        <end position="366"/>
    </location>
</feature>
<dbReference type="GO" id="GO:0006355">
    <property type="term" value="P:regulation of DNA-templated transcription"/>
    <property type="evidence" value="ECO:0007669"/>
    <property type="project" value="InterPro"/>
</dbReference>
<sequence length="504" mass="54990">MKPIWIVDDDQSIRWVLEKALARENFATRSFANVREASAALEHESPQVLVSDIRMPGGSGLELLQTVRDKVPGLPVIIMTAFSDLDSAVAAFQGGAFEYLAKPFDVDKAVELIRRAVDESMRGEQTWDDRVAEAPEMLGQAPAMQDMFRAIGRLSHSAATVLITGESGTGKELVARALHRHSPRANGPFIALNTAAIPKDLLESELFGHERGAFTGAQAMRQGRFEQAENGTLFLDEIGDMPFDLQTRLLRVLSDGQFYRVGGHNPLRANVRVIAATHQNLESRVRQGLFREDLYHRLNVIRLRLPALRERSEDIPLLTRHFLQKSARDLGVEPKRVSEEALAYLASLPFPGNVRQLENLANWLTVMAPAQTIESKDLPPDLVPAQAGVNDLASGGAVAGTGDEGFGGVAPGNAANAAVHPAGAASMAVATAVSAWEGGLRTEVARMLRENAADVMDELARRFEAAVIREALDFTRGRKVEAAERLGIGRNTITRKIQELNLEP</sequence>
<dbReference type="CDD" id="cd19919">
    <property type="entry name" value="REC_NtrC"/>
    <property type="match status" value="1"/>
</dbReference>
<dbReference type="Pfam" id="PF00158">
    <property type="entry name" value="Sigma54_activat"/>
    <property type="match status" value="1"/>
</dbReference>
<evidence type="ECO:0000256" key="9">
    <source>
        <dbReference type="ARBA" id="ARBA00023015"/>
    </source>
</evidence>
<dbReference type="InterPro" id="IPR002078">
    <property type="entry name" value="Sigma_54_int"/>
</dbReference>
<dbReference type="NCBIfam" id="NF008176">
    <property type="entry name" value="PRK10923.1"/>
    <property type="match status" value="1"/>
</dbReference>
<dbReference type="FunFam" id="3.40.50.2300:FF:000018">
    <property type="entry name" value="DNA-binding transcriptional regulator NtrC"/>
    <property type="match status" value="1"/>
</dbReference>
<keyword evidence="9 15" id="KW-0805">Transcription regulation</keyword>
<keyword evidence="13 15" id="KW-0535">Nitrogen fixation</keyword>
<keyword evidence="4 15" id="KW-0678">Repressor</keyword>
<dbReference type="PROSITE" id="PS00676">
    <property type="entry name" value="SIGMA54_INTERACT_2"/>
    <property type="match status" value="1"/>
</dbReference>
<gene>
    <name evidence="15 18" type="primary">ntrC</name>
    <name evidence="18" type="ORF">FVF58_01325</name>
</gene>
<dbReference type="FunFam" id="1.10.8.60:FF:000014">
    <property type="entry name" value="DNA-binding transcriptional regulator NtrC"/>
    <property type="match status" value="1"/>
</dbReference>
<evidence type="ECO:0000313" key="18">
    <source>
        <dbReference type="EMBL" id="KAA1016021.1"/>
    </source>
</evidence>
<dbReference type="SUPFAM" id="SSF52172">
    <property type="entry name" value="CheY-like"/>
    <property type="match status" value="1"/>
</dbReference>
<dbReference type="Gene3D" id="3.40.50.2300">
    <property type="match status" value="1"/>
</dbReference>
<dbReference type="SUPFAM" id="SSF46689">
    <property type="entry name" value="Homeodomain-like"/>
    <property type="match status" value="1"/>
</dbReference>
<dbReference type="PROSITE" id="PS50045">
    <property type="entry name" value="SIGMA54_INTERACT_4"/>
    <property type="match status" value="1"/>
</dbReference>
<dbReference type="PROSITE" id="PS00688">
    <property type="entry name" value="SIGMA54_INTERACT_3"/>
    <property type="match status" value="1"/>
</dbReference>
<dbReference type="EMBL" id="VTUZ01000001">
    <property type="protein sequence ID" value="KAA1016021.1"/>
    <property type="molecule type" value="Genomic_DNA"/>
</dbReference>
<evidence type="ECO:0000256" key="4">
    <source>
        <dbReference type="ARBA" id="ARBA00022491"/>
    </source>
</evidence>
<keyword evidence="19" id="KW-1185">Reference proteome</keyword>
<dbReference type="FunFam" id="3.40.50.300:FF:000006">
    <property type="entry name" value="DNA-binding transcriptional regulator NtrC"/>
    <property type="match status" value="1"/>
</dbReference>
<dbReference type="CDD" id="cd00009">
    <property type="entry name" value="AAA"/>
    <property type="match status" value="1"/>
</dbReference>
<evidence type="ECO:0000256" key="6">
    <source>
        <dbReference type="ARBA" id="ARBA00022741"/>
    </source>
</evidence>
<feature type="modified residue" description="4-aspartylphosphate" evidence="14">
    <location>
        <position position="52"/>
    </location>
</feature>
<evidence type="ECO:0000259" key="17">
    <source>
        <dbReference type="PROSITE" id="PS50110"/>
    </source>
</evidence>
<dbReference type="PROSITE" id="PS50110">
    <property type="entry name" value="RESPONSE_REGULATORY"/>
    <property type="match status" value="1"/>
</dbReference>
<dbReference type="SMART" id="SM00448">
    <property type="entry name" value="REC"/>
    <property type="match status" value="1"/>
</dbReference>
<dbReference type="GO" id="GO:0000156">
    <property type="term" value="F:phosphorelay response regulator activity"/>
    <property type="evidence" value="ECO:0007669"/>
    <property type="project" value="UniProtKB-UniRule"/>
</dbReference>
<keyword evidence="6 15" id="KW-0547">Nucleotide-binding</keyword>
<dbReference type="GO" id="GO:0006808">
    <property type="term" value="P:regulation of nitrogen utilization"/>
    <property type="evidence" value="ECO:0007669"/>
    <property type="project" value="UniProtKB-UniRule"/>
</dbReference>
<dbReference type="PRINTS" id="PR01590">
    <property type="entry name" value="HTHFIS"/>
</dbReference>
<proteinExistence type="predicted"/>
<comment type="subcellular location">
    <subcellularLocation>
        <location evidence="1 15">Cytoplasm</location>
    </subcellularLocation>
</comment>
<dbReference type="InterPro" id="IPR002197">
    <property type="entry name" value="HTH_Fis"/>
</dbReference>
<evidence type="ECO:0000256" key="10">
    <source>
        <dbReference type="ARBA" id="ARBA00023125"/>
    </source>
</evidence>
<dbReference type="PANTHER" id="PTHR32071:SF95">
    <property type="entry name" value="DNA-BINDING TRANSCRIPTIONAL REGULATOR NTRC"/>
    <property type="match status" value="1"/>
</dbReference>
<evidence type="ECO:0000259" key="16">
    <source>
        <dbReference type="PROSITE" id="PS50045"/>
    </source>
</evidence>
<dbReference type="GO" id="GO:0043565">
    <property type="term" value="F:sequence-specific DNA binding"/>
    <property type="evidence" value="ECO:0007669"/>
    <property type="project" value="InterPro"/>
</dbReference>
<evidence type="ECO:0000256" key="13">
    <source>
        <dbReference type="ARBA" id="ARBA00023231"/>
    </source>
</evidence>
<dbReference type="GO" id="GO:0005524">
    <property type="term" value="F:ATP binding"/>
    <property type="evidence" value="ECO:0007669"/>
    <property type="project" value="UniProtKB-KW"/>
</dbReference>
<dbReference type="RefSeq" id="WP_149668147.1">
    <property type="nucleotide sequence ID" value="NZ_VTUZ01000001.1"/>
</dbReference>
<evidence type="ECO:0000256" key="12">
    <source>
        <dbReference type="ARBA" id="ARBA00023163"/>
    </source>
</evidence>
<dbReference type="InterPro" id="IPR025943">
    <property type="entry name" value="Sigma_54_int_dom_ATP-bd_2"/>
</dbReference>
<dbReference type="Pfam" id="PF00072">
    <property type="entry name" value="Response_reg"/>
    <property type="match status" value="1"/>
</dbReference>
<keyword evidence="12 15" id="KW-0804">Transcription</keyword>
<keyword evidence="11 15" id="KW-0010">Activator</keyword>
<keyword evidence="5 14" id="KW-0597">Phosphoprotein</keyword>
<dbReference type="InterPro" id="IPR003593">
    <property type="entry name" value="AAA+_ATPase"/>
</dbReference>
<evidence type="ECO:0000256" key="7">
    <source>
        <dbReference type="ARBA" id="ARBA00022840"/>
    </source>
</evidence>
<dbReference type="Gene3D" id="1.10.8.60">
    <property type="match status" value="1"/>
</dbReference>
<dbReference type="InterPro" id="IPR009057">
    <property type="entry name" value="Homeodomain-like_sf"/>
</dbReference>
<evidence type="ECO:0000256" key="5">
    <source>
        <dbReference type="ARBA" id="ARBA00022553"/>
    </source>
</evidence>
<evidence type="ECO:0000256" key="8">
    <source>
        <dbReference type="ARBA" id="ARBA00023012"/>
    </source>
</evidence>
<keyword evidence="8 15" id="KW-0902">Two-component regulatory system</keyword>
<comment type="caution">
    <text evidence="18">The sequence shown here is derived from an EMBL/GenBank/DDBJ whole genome shotgun (WGS) entry which is preliminary data.</text>
</comment>
<organism evidence="18 19">
    <name type="scientific">Paraburkholderia panacisoli</name>
    <dbReference type="NCBI Taxonomy" id="2603818"/>
    <lineage>
        <taxon>Bacteria</taxon>
        <taxon>Pseudomonadati</taxon>
        <taxon>Pseudomonadota</taxon>
        <taxon>Betaproteobacteria</taxon>
        <taxon>Burkholderiales</taxon>
        <taxon>Burkholderiaceae</taxon>
        <taxon>Paraburkholderia</taxon>
    </lineage>
</organism>
<dbReference type="Pfam" id="PF25601">
    <property type="entry name" value="AAA_lid_14"/>
    <property type="match status" value="1"/>
</dbReference>
<dbReference type="AlphaFoldDB" id="A0A5B0HL94"/>
<dbReference type="InterPro" id="IPR011006">
    <property type="entry name" value="CheY-like_superfamily"/>
</dbReference>
<dbReference type="SMART" id="SM00382">
    <property type="entry name" value="AAA"/>
    <property type="match status" value="1"/>
</dbReference>
<keyword evidence="3 15" id="KW-0963">Cytoplasm</keyword>
<comment type="function">
    <text evidence="15">Member of the two-component regulatory system NtrB/NtrC, which controls expression of the nitrogen-regulated (ntr) genes in response to nitrogen limitation. Phosphorylated NtrC binds directly to DNA and stimulates the formation of open promoter-sigma54-RNA polymerase complexes.</text>
</comment>
<feature type="domain" description="Response regulatory" evidence="17">
    <location>
        <begin position="3"/>
        <end position="117"/>
    </location>
</feature>
<dbReference type="InterPro" id="IPR058031">
    <property type="entry name" value="AAA_lid_NorR"/>
</dbReference>